<dbReference type="CDD" id="cd11613">
    <property type="entry name" value="SAF_AH_GD"/>
    <property type="match status" value="1"/>
</dbReference>
<dbReference type="GO" id="GO:0016829">
    <property type="term" value="F:lyase activity"/>
    <property type="evidence" value="ECO:0007669"/>
    <property type="project" value="UniProtKB-KW"/>
</dbReference>
<protein>
    <submittedName>
        <fullName evidence="3">UxaA family hydrolase</fullName>
    </submittedName>
</protein>
<evidence type="ECO:0000259" key="2">
    <source>
        <dbReference type="SMART" id="SM00858"/>
    </source>
</evidence>
<evidence type="ECO:0000313" key="4">
    <source>
        <dbReference type="Proteomes" id="UP000650466"/>
    </source>
</evidence>
<dbReference type="Gene3D" id="2.30.130.110">
    <property type="match status" value="1"/>
</dbReference>
<dbReference type="Proteomes" id="UP000650466">
    <property type="component" value="Unassembled WGS sequence"/>
</dbReference>
<accession>A0A926QI16</accession>
<dbReference type="Pfam" id="PF08666">
    <property type="entry name" value="SAF"/>
    <property type="match status" value="1"/>
</dbReference>
<feature type="domain" description="SAF" evidence="2">
    <location>
        <begin position="18"/>
        <end position="93"/>
    </location>
</feature>
<sequence>MAGDIHAGADALVVDIRDHVATALRDLAEGDTASIRLGEELISVKLLQKITFGHKIAIAPMAQGSEVRKYGEVIGRATEAIDVGMHVHVHNVEGIRGRGDQADREGQG</sequence>
<proteinExistence type="predicted"/>
<dbReference type="InterPro" id="IPR013974">
    <property type="entry name" value="SAF"/>
</dbReference>
<dbReference type="SMART" id="SM00858">
    <property type="entry name" value="SAF"/>
    <property type="match status" value="1"/>
</dbReference>
<name>A0A926QI16_9BACL</name>
<keyword evidence="1" id="KW-0456">Lyase</keyword>
<comment type="caution">
    <text evidence="3">The sequence shown here is derived from an EMBL/GenBank/DDBJ whole genome shotgun (WGS) entry which is preliminary data.</text>
</comment>
<dbReference type="GO" id="GO:0016787">
    <property type="term" value="F:hydrolase activity"/>
    <property type="evidence" value="ECO:0007669"/>
    <property type="project" value="UniProtKB-KW"/>
</dbReference>
<dbReference type="InterPro" id="IPR044144">
    <property type="entry name" value="SAF_UxaA/GarD"/>
</dbReference>
<evidence type="ECO:0000313" key="3">
    <source>
        <dbReference type="EMBL" id="MBD0380111.1"/>
    </source>
</evidence>
<evidence type="ECO:0000256" key="1">
    <source>
        <dbReference type="ARBA" id="ARBA00023239"/>
    </source>
</evidence>
<keyword evidence="3" id="KW-0378">Hydrolase</keyword>
<keyword evidence="4" id="KW-1185">Reference proteome</keyword>
<organism evidence="3 4">
    <name type="scientific">Paenibacillus sedimenti</name>
    <dbReference type="NCBI Taxonomy" id="2770274"/>
    <lineage>
        <taxon>Bacteria</taxon>
        <taxon>Bacillati</taxon>
        <taxon>Bacillota</taxon>
        <taxon>Bacilli</taxon>
        <taxon>Bacillales</taxon>
        <taxon>Paenibacillaceae</taxon>
        <taxon>Paenibacillus</taxon>
    </lineage>
</organism>
<dbReference type="EMBL" id="JACVVD010000002">
    <property type="protein sequence ID" value="MBD0380111.1"/>
    <property type="molecule type" value="Genomic_DNA"/>
</dbReference>
<gene>
    <name evidence="3" type="ORF">ICC18_08310</name>
</gene>
<dbReference type="AlphaFoldDB" id="A0A926QI16"/>
<reference evidence="3" key="1">
    <citation type="submission" date="2020-09" db="EMBL/GenBank/DDBJ databases">
        <title>Draft Genome Sequence of Paenibacillus sp. WST5.</title>
        <authorList>
            <person name="Bao Z."/>
        </authorList>
    </citation>
    <scope>NUCLEOTIDE SEQUENCE</scope>
    <source>
        <strain evidence="3">WST5</strain>
    </source>
</reference>